<dbReference type="STRING" id="1325734.A0A428Q309"/>
<dbReference type="OrthoDB" id="5273847at2759"/>
<dbReference type="Pfam" id="PF24539">
    <property type="entry name" value="DUF7600"/>
    <property type="match status" value="1"/>
</dbReference>
<accession>A0A428Q309</accession>
<sequence>MSFHISTQRDKKVNLALYTVIGDWNSARLSDVGKWGELVGHSPIDETMWSEEDWLIPLDESINIDVSEFTVEGDWVRVHVIRSLLDYESPEDREDTPGPLWGCFIHEACWDFLCATDIRFQNPRTLQALFDICRSLPQSEGILDWGHNYGGMVKYDPDPEMLFPGEEPDRPILIRPEVFGCTPDPMENHLAKFLDSQSEPRTNMDQTLKFRASTGTDPFSRLPSEVLLEILVRSDTKSVENFRLASKVVANLGRPEKFFSSRFWPGREFDYHFELASCQTLDCKWRHAYVQARILRRGRLVKNRRRVWALACKLRDCVTLRLEAPVCHGSPLGASDDRKWLKAEHTPKPLKFLHGRIPRFLNETVITISGHNSEAWASLVTLNDKCYVSGFRIVQSDGESIELGYRHPGHEVAFTWDEYPESGDLFAGFHVAFDTKGIRGLRMISAQGVPSSWIGYHKGLTKMSIICKDQVQAVRGGFDALKMMSISVYSPDEGKEENKASMGKASRCPWYPDLPDPKLQILEVKSVPLDRLDILPYSICMFGGKDGELLPNLIEIVVWIQTRKLSKAEEAFTRVWAVEFHYDSQKGGVQSLMLGRVPESRCRRYEMSIDGPNGERITGFEAKYKDSDIPSGFSFYTNHGRSLHAPEEGAGRILRHVESFHPAQGTPVGFFAALSHEDGFQNTGLLCIPS</sequence>
<comment type="caution">
    <text evidence="2">The sequence shown here is derived from an EMBL/GenBank/DDBJ whole genome shotgun (WGS) entry which is preliminary data.</text>
</comment>
<dbReference type="InterPro" id="IPR056021">
    <property type="entry name" value="DUF7600"/>
</dbReference>
<feature type="domain" description="DUF7600" evidence="1">
    <location>
        <begin position="333"/>
        <end position="491"/>
    </location>
</feature>
<dbReference type="EMBL" id="NKCI01000064">
    <property type="protein sequence ID" value="RSL59680.1"/>
    <property type="molecule type" value="Genomic_DNA"/>
</dbReference>
<organism evidence="2 3">
    <name type="scientific">Fusarium duplospermum</name>
    <dbReference type="NCBI Taxonomy" id="1325734"/>
    <lineage>
        <taxon>Eukaryota</taxon>
        <taxon>Fungi</taxon>
        <taxon>Dikarya</taxon>
        <taxon>Ascomycota</taxon>
        <taxon>Pezizomycotina</taxon>
        <taxon>Sordariomycetes</taxon>
        <taxon>Hypocreomycetidae</taxon>
        <taxon>Hypocreales</taxon>
        <taxon>Nectriaceae</taxon>
        <taxon>Fusarium</taxon>
        <taxon>Fusarium solani species complex</taxon>
    </lineage>
</organism>
<gene>
    <name evidence="2" type="ORF">CEP54_007154</name>
</gene>
<reference evidence="2 3" key="1">
    <citation type="submission" date="2017-06" db="EMBL/GenBank/DDBJ databases">
        <title>Comparative genomic analysis of Ambrosia Fusariam Clade fungi.</title>
        <authorList>
            <person name="Stajich J.E."/>
            <person name="Carrillo J."/>
            <person name="Kijimoto T."/>
            <person name="Eskalen A."/>
            <person name="O'Donnell K."/>
            <person name="Kasson M."/>
        </authorList>
    </citation>
    <scope>NUCLEOTIDE SEQUENCE [LARGE SCALE GENOMIC DNA]</scope>
    <source>
        <strain evidence="2 3">NRRL62584</strain>
    </source>
</reference>
<protein>
    <recommendedName>
        <fullName evidence="1">DUF7600 domain-containing protein</fullName>
    </recommendedName>
</protein>
<name>A0A428Q309_9HYPO</name>
<proteinExistence type="predicted"/>
<dbReference type="SUPFAM" id="SSF81383">
    <property type="entry name" value="F-box domain"/>
    <property type="match status" value="1"/>
</dbReference>
<evidence type="ECO:0000313" key="3">
    <source>
        <dbReference type="Proteomes" id="UP000288168"/>
    </source>
</evidence>
<evidence type="ECO:0000313" key="2">
    <source>
        <dbReference type="EMBL" id="RSL59680.1"/>
    </source>
</evidence>
<dbReference type="Proteomes" id="UP000288168">
    <property type="component" value="Unassembled WGS sequence"/>
</dbReference>
<evidence type="ECO:0000259" key="1">
    <source>
        <dbReference type="Pfam" id="PF24539"/>
    </source>
</evidence>
<keyword evidence="3" id="KW-1185">Reference proteome</keyword>
<dbReference type="AlphaFoldDB" id="A0A428Q309"/>
<dbReference type="InterPro" id="IPR036047">
    <property type="entry name" value="F-box-like_dom_sf"/>
</dbReference>